<feature type="non-terminal residue" evidence="8">
    <location>
        <position position="1"/>
    </location>
</feature>
<proteinExistence type="predicted"/>
<accession>A0A381TAQ5</accession>
<dbReference type="InterPro" id="IPR020084">
    <property type="entry name" value="NUDIX_hydrolase_CS"/>
</dbReference>
<name>A0A381TAQ5_9ZZZZ</name>
<dbReference type="Gene3D" id="3.90.79.10">
    <property type="entry name" value="Nucleoside Triphosphate Pyrophosphohydrolase"/>
    <property type="match status" value="1"/>
</dbReference>
<gene>
    <name evidence="8" type="ORF">METZ01_LOCUS65693</name>
</gene>
<dbReference type="GO" id="GO:0046872">
    <property type="term" value="F:metal ion binding"/>
    <property type="evidence" value="ECO:0007669"/>
    <property type="project" value="UniProtKB-KW"/>
</dbReference>
<evidence type="ECO:0000259" key="7">
    <source>
        <dbReference type="PROSITE" id="PS51462"/>
    </source>
</evidence>
<dbReference type="InterPro" id="IPR015797">
    <property type="entry name" value="NUDIX_hydrolase-like_dom_sf"/>
</dbReference>
<keyword evidence="3" id="KW-0479">Metal-binding</keyword>
<feature type="domain" description="Nudix hydrolase" evidence="7">
    <location>
        <begin position="49"/>
        <end position="182"/>
    </location>
</feature>
<keyword evidence="6" id="KW-0464">Manganese</keyword>
<evidence type="ECO:0000256" key="4">
    <source>
        <dbReference type="ARBA" id="ARBA00022801"/>
    </source>
</evidence>
<organism evidence="8">
    <name type="scientific">marine metagenome</name>
    <dbReference type="NCBI Taxonomy" id="408172"/>
    <lineage>
        <taxon>unclassified sequences</taxon>
        <taxon>metagenomes</taxon>
        <taxon>ecological metagenomes</taxon>
    </lineage>
</organism>
<comment type="cofactor">
    <cofactor evidence="2">
        <name>Mg(2+)</name>
        <dbReference type="ChEBI" id="CHEBI:18420"/>
    </cofactor>
</comment>
<feature type="non-terminal residue" evidence="8">
    <location>
        <position position="202"/>
    </location>
</feature>
<sequence length="202" mass="22689">VIDKIKAGLEGELPGVRAWAKMTVRAVDNEKENLQILNDWLSKEKLDALRDAAILIALFEKDGEYCFPMIKRPENVKNHPGQIALPGGSKEEEESLEETALREAQEEIGVDPDKIEIIGKLTPIPVPVSGYLVQTYVGVMDEEPEWKLSENEVADFFVLKVSELLDSDKDYYETWDLRGFEAKVPIFKVGDLKIWGATASVL</sequence>
<evidence type="ECO:0000256" key="2">
    <source>
        <dbReference type="ARBA" id="ARBA00001946"/>
    </source>
</evidence>
<dbReference type="SUPFAM" id="SSF55811">
    <property type="entry name" value="Nudix"/>
    <property type="match status" value="1"/>
</dbReference>
<dbReference type="PROSITE" id="PS00893">
    <property type="entry name" value="NUDIX_BOX"/>
    <property type="match status" value="1"/>
</dbReference>
<keyword evidence="4" id="KW-0378">Hydrolase</keyword>
<comment type="cofactor">
    <cofactor evidence="1">
        <name>Mn(2+)</name>
        <dbReference type="ChEBI" id="CHEBI:29035"/>
    </cofactor>
</comment>
<evidence type="ECO:0000256" key="5">
    <source>
        <dbReference type="ARBA" id="ARBA00022842"/>
    </source>
</evidence>
<dbReference type="InterPro" id="IPR000086">
    <property type="entry name" value="NUDIX_hydrolase_dom"/>
</dbReference>
<evidence type="ECO:0000256" key="6">
    <source>
        <dbReference type="ARBA" id="ARBA00023211"/>
    </source>
</evidence>
<protein>
    <recommendedName>
        <fullName evidence="7">Nudix hydrolase domain-containing protein</fullName>
    </recommendedName>
</protein>
<dbReference type="EMBL" id="UINC01004236">
    <property type="protein sequence ID" value="SVA12839.1"/>
    <property type="molecule type" value="Genomic_DNA"/>
</dbReference>
<evidence type="ECO:0000313" key="8">
    <source>
        <dbReference type="EMBL" id="SVA12839.1"/>
    </source>
</evidence>
<dbReference type="GO" id="GO:0010945">
    <property type="term" value="F:coenzyme A diphosphatase activity"/>
    <property type="evidence" value="ECO:0007669"/>
    <property type="project" value="InterPro"/>
</dbReference>
<dbReference type="PANTHER" id="PTHR12992">
    <property type="entry name" value="NUDIX HYDROLASE"/>
    <property type="match status" value="1"/>
</dbReference>
<evidence type="ECO:0000256" key="1">
    <source>
        <dbReference type="ARBA" id="ARBA00001936"/>
    </source>
</evidence>
<dbReference type="PANTHER" id="PTHR12992:SF11">
    <property type="entry name" value="MITOCHONDRIAL COENZYME A DIPHOSPHATASE NUDT8"/>
    <property type="match status" value="1"/>
</dbReference>
<dbReference type="CDD" id="cd03426">
    <property type="entry name" value="NUDIX_CoAse_Nudt7"/>
    <property type="match status" value="1"/>
</dbReference>
<keyword evidence="5" id="KW-0460">Magnesium</keyword>
<dbReference type="InterPro" id="IPR045121">
    <property type="entry name" value="CoAse"/>
</dbReference>
<dbReference type="PROSITE" id="PS51462">
    <property type="entry name" value="NUDIX"/>
    <property type="match status" value="1"/>
</dbReference>
<evidence type="ECO:0000256" key="3">
    <source>
        <dbReference type="ARBA" id="ARBA00022723"/>
    </source>
</evidence>
<dbReference type="Pfam" id="PF00293">
    <property type="entry name" value="NUDIX"/>
    <property type="match status" value="1"/>
</dbReference>
<dbReference type="AlphaFoldDB" id="A0A381TAQ5"/>
<reference evidence="8" key="1">
    <citation type="submission" date="2018-05" db="EMBL/GenBank/DDBJ databases">
        <authorList>
            <person name="Lanie J.A."/>
            <person name="Ng W.-L."/>
            <person name="Kazmierczak K.M."/>
            <person name="Andrzejewski T.M."/>
            <person name="Davidsen T.M."/>
            <person name="Wayne K.J."/>
            <person name="Tettelin H."/>
            <person name="Glass J.I."/>
            <person name="Rusch D."/>
            <person name="Podicherti R."/>
            <person name="Tsui H.-C.T."/>
            <person name="Winkler M.E."/>
        </authorList>
    </citation>
    <scope>NUCLEOTIDE SEQUENCE</scope>
</reference>